<dbReference type="Proteomes" id="UP001175271">
    <property type="component" value="Unassembled WGS sequence"/>
</dbReference>
<dbReference type="SMART" id="SM00173">
    <property type="entry name" value="RAS"/>
    <property type="match status" value="1"/>
</dbReference>
<dbReference type="CDD" id="cd00154">
    <property type="entry name" value="Rab"/>
    <property type="match status" value="1"/>
</dbReference>
<dbReference type="PROSITE" id="PS51419">
    <property type="entry name" value="RAB"/>
    <property type="match status" value="1"/>
</dbReference>
<evidence type="ECO:0000256" key="1">
    <source>
        <dbReference type="ARBA" id="ARBA00022741"/>
    </source>
</evidence>
<dbReference type="FunFam" id="3.40.50.300:FF:001447">
    <property type="entry name" value="Ras-related protein Rab-1B"/>
    <property type="match status" value="1"/>
</dbReference>
<dbReference type="NCBIfam" id="TIGR00231">
    <property type="entry name" value="small_GTP"/>
    <property type="match status" value="1"/>
</dbReference>
<keyword evidence="1" id="KW-0547">Nucleotide-binding</keyword>
<proteinExistence type="predicted"/>
<dbReference type="EMBL" id="JAUCMV010000002">
    <property type="protein sequence ID" value="KAK0417800.1"/>
    <property type="molecule type" value="Genomic_DNA"/>
</dbReference>
<dbReference type="SUPFAM" id="SSF52540">
    <property type="entry name" value="P-loop containing nucleoside triphosphate hydrolases"/>
    <property type="match status" value="1"/>
</dbReference>
<dbReference type="SMART" id="SM00174">
    <property type="entry name" value="RHO"/>
    <property type="match status" value="1"/>
</dbReference>
<dbReference type="InterPro" id="IPR050227">
    <property type="entry name" value="Rab"/>
</dbReference>
<dbReference type="InterPro" id="IPR027417">
    <property type="entry name" value="P-loop_NTPase"/>
</dbReference>
<dbReference type="PANTHER" id="PTHR47977">
    <property type="entry name" value="RAS-RELATED PROTEIN RAB"/>
    <property type="match status" value="1"/>
</dbReference>
<organism evidence="3 4">
    <name type="scientific">Steinernema hermaphroditum</name>
    <dbReference type="NCBI Taxonomy" id="289476"/>
    <lineage>
        <taxon>Eukaryota</taxon>
        <taxon>Metazoa</taxon>
        <taxon>Ecdysozoa</taxon>
        <taxon>Nematoda</taxon>
        <taxon>Chromadorea</taxon>
        <taxon>Rhabditida</taxon>
        <taxon>Tylenchina</taxon>
        <taxon>Panagrolaimomorpha</taxon>
        <taxon>Strongyloidoidea</taxon>
        <taxon>Steinernematidae</taxon>
        <taxon>Steinernema</taxon>
    </lineage>
</organism>
<evidence type="ECO:0000313" key="3">
    <source>
        <dbReference type="EMBL" id="KAK0417800.1"/>
    </source>
</evidence>
<dbReference type="PRINTS" id="PR00449">
    <property type="entry name" value="RASTRNSFRMNG"/>
</dbReference>
<dbReference type="SMART" id="SM00176">
    <property type="entry name" value="RAN"/>
    <property type="match status" value="1"/>
</dbReference>
<name>A0AA39M258_9BILA</name>
<keyword evidence="2" id="KW-0342">GTP-binding</keyword>
<dbReference type="InterPro" id="IPR005225">
    <property type="entry name" value="Small_GTP-bd"/>
</dbReference>
<sequence>MKERPSRMKVAILGDANVGKTALLNRFVFDRFEHDYKFTVGADFYNRTIENKHGNRVHLQIWDTAGHERFHSILPAIVRDASAAVLVYDVTDESSFHNVAYWRMFVQLECRNDPFVVIVGTKADDVKKRQVANSSGRRFAAETSFLETSAKTGLNVDSIVASRSVVDCDPRGRISLRLRPEDHSKSKKTICGCS</sequence>
<keyword evidence="4" id="KW-1185">Reference proteome</keyword>
<dbReference type="SMART" id="SM00175">
    <property type="entry name" value="RAB"/>
    <property type="match status" value="1"/>
</dbReference>
<dbReference type="GO" id="GO:0003924">
    <property type="term" value="F:GTPase activity"/>
    <property type="evidence" value="ECO:0007669"/>
    <property type="project" value="InterPro"/>
</dbReference>
<comment type="caution">
    <text evidence="3">The sequence shown here is derived from an EMBL/GenBank/DDBJ whole genome shotgun (WGS) entry which is preliminary data.</text>
</comment>
<evidence type="ECO:0000256" key="2">
    <source>
        <dbReference type="ARBA" id="ARBA00023134"/>
    </source>
</evidence>
<reference evidence="3" key="1">
    <citation type="submission" date="2023-06" db="EMBL/GenBank/DDBJ databases">
        <title>Genomic analysis of the entomopathogenic nematode Steinernema hermaphroditum.</title>
        <authorList>
            <person name="Schwarz E.M."/>
            <person name="Heppert J.K."/>
            <person name="Baniya A."/>
            <person name="Schwartz H.T."/>
            <person name="Tan C.-H."/>
            <person name="Antoshechkin I."/>
            <person name="Sternberg P.W."/>
            <person name="Goodrich-Blair H."/>
            <person name="Dillman A.R."/>
        </authorList>
    </citation>
    <scope>NUCLEOTIDE SEQUENCE</scope>
    <source>
        <strain evidence="3">PS9179</strain>
        <tissue evidence="3">Whole animal</tissue>
    </source>
</reference>
<protein>
    <submittedName>
        <fullName evidence="3">Uncharacterized protein</fullName>
    </submittedName>
</protein>
<dbReference type="Pfam" id="PF00071">
    <property type="entry name" value="Ras"/>
    <property type="match status" value="1"/>
</dbReference>
<accession>A0AA39M258</accession>
<dbReference type="AlphaFoldDB" id="A0AA39M258"/>
<dbReference type="GO" id="GO:0005525">
    <property type="term" value="F:GTP binding"/>
    <property type="evidence" value="ECO:0007669"/>
    <property type="project" value="UniProtKB-KW"/>
</dbReference>
<dbReference type="Gene3D" id="3.40.50.300">
    <property type="entry name" value="P-loop containing nucleotide triphosphate hydrolases"/>
    <property type="match status" value="1"/>
</dbReference>
<dbReference type="PROSITE" id="PS51421">
    <property type="entry name" value="RAS"/>
    <property type="match status" value="1"/>
</dbReference>
<gene>
    <name evidence="3" type="ORF">QR680_013219</name>
</gene>
<evidence type="ECO:0000313" key="4">
    <source>
        <dbReference type="Proteomes" id="UP001175271"/>
    </source>
</evidence>
<dbReference type="InterPro" id="IPR001806">
    <property type="entry name" value="Small_GTPase"/>
</dbReference>